<sequence length="305" mass="32549">MKHLRHALWVASTICGIAVAQAELRPDQQYQGGVQVKSSTLGISFTLPKGWLGAYKEEGGQAVLVLGSNSVEGVGLVIFMKDQTPAQVVAGLNEAQDLGAGVVLELVGSVRTQGSRVTARYLNSQYVGRALALLGSRNHVIYFYAGPQKNEALYGQLLEGLAGSTRFQAPVAARPQPAPPAPTGVARQWTQFLAGKMLKYFSSYNSGGGGGGISEQRTLHLCSDGRFAYLDESLTTINVPGATASSGGNGRALGRWRIESATQNSAVLLLNVDGGGVERLRVEYDGDKTFLNGQRWFRVESDTCR</sequence>
<protein>
    <submittedName>
        <fullName evidence="1">Uncharacterized protein</fullName>
    </submittedName>
</protein>
<dbReference type="EMBL" id="BJXL01000175">
    <property type="protein sequence ID" value="GEM85114.1"/>
    <property type="molecule type" value="Genomic_DNA"/>
</dbReference>
<proteinExistence type="predicted"/>
<comment type="caution">
    <text evidence="1">The sequence shown here is derived from an EMBL/GenBank/DDBJ whole genome shotgun (WGS) entry which is preliminary data.</text>
</comment>
<organism evidence="1 2">
    <name type="scientific">Meiothermus hypogaeus NBRC 106114</name>
    <dbReference type="NCBI Taxonomy" id="1227553"/>
    <lineage>
        <taxon>Bacteria</taxon>
        <taxon>Thermotogati</taxon>
        <taxon>Deinococcota</taxon>
        <taxon>Deinococci</taxon>
        <taxon>Thermales</taxon>
        <taxon>Thermaceae</taxon>
        <taxon>Meiothermus</taxon>
    </lineage>
</organism>
<dbReference type="RefSeq" id="WP_147075572.1">
    <property type="nucleotide sequence ID" value="NZ_BJXL01000175.1"/>
</dbReference>
<evidence type="ECO:0000313" key="2">
    <source>
        <dbReference type="Proteomes" id="UP000321197"/>
    </source>
</evidence>
<dbReference type="Proteomes" id="UP000321197">
    <property type="component" value="Unassembled WGS sequence"/>
</dbReference>
<reference evidence="1 2" key="1">
    <citation type="submission" date="2019-07" db="EMBL/GenBank/DDBJ databases">
        <title>Whole genome shotgun sequence of Meiothermus hypogaeus NBRC 106114.</title>
        <authorList>
            <person name="Hosoyama A."/>
            <person name="Uohara A."/>
            <person name="Ohji S."/>
            <person name="Ichikawa N."/>
        </authorList>
    </citation>
    <scope>NUCLEOTIDE SEQUENCE [LARGE SCALE GENOMIC DNA]</scope>
    <source>
        <strain evidence="1 2">NBRC 106114</strain>
    </source>
</reference>
<dbReference type="OrthoDB" id="822236at2"/>
<name>A0A511R679_9DEIN</name>
<evidence type="ECO:0000313" key="1">
    <source>
        <dbReference type="EMBL" id="GEM85114.1"/>
    </source>
</evidence>
<gene>
    <name evidence="1" type="ORF">MHY01S_32800</name>
</gene>
<accession>A0A511R679</accession>
<dbReference type="AlphaFoldDB" id="A0A511R679"/>